<dbReference type="VEuPathDB" id="FungiDB:BTJ68_15299"/>
<keyword evidence="3" id="KW-1185">Reference proteome</keyword>
<dbReference type="EMBL" id="MUNK01000400">
    <property type="protein sequence ID" value="OTA22123.1"/>
    <property type="molecule type" value="Genomic_DNA"/>
</dbReference>
<dbReference type="AlphaFoldDB" id="A0A1Z5SMT6"/>
<keyword evidence="1" id="KW-0732">Signal</keyword>
<evidence type="ECO:0000256" key="1">
    <source>
        <dbReference type="SAM" id="SignalP"/>
    </source>
</evidence>
<evidence type="ECO:0000313" key="2">
    <source>
        <dbReference type="EMBL" id="OTA22123.1"/>
    </source>
</evidence>
<comment type="caution">
    <text evidence="2">The sequence shown here is derived from an EMBL/GenBank/DDBJ whole genome shotgun (WGS) entry which is preliminary data.</text>
</comment>
<protein>
    <submittedName>
        <fullName evidence="2">Uncharacterized protein</fullName>
    </submittedName>
</protein>
<feature type="chain" id="PRO_5012712674" evidence="1">
    <location>
        <begin position="18"/>
        <end position="83"/>
    </location>
</feature>
<sequence>MQPIALFLALLASTAVALPSGDTATPQELTTPNEDSEHLFKRYSSCSNGIAVNCGSASTSCSGKNCKVCCGSCCKKVTEHCLQ</sequence>
<name>A0A1Z5SMT6_HORWE</name>
<gene>
    <name evidence="2" type="ORF">BTJ68_15299</name>
</gene>
<dbReference type="InParanoid" id="A0A1Z5SMT6"/>
<reference evidence="2 3" key="1">
    <citation type="submission" date="2017-01" db="EMBL/GenBank/DDBJ databases">
        <title>The recent genome duplication of the halophilic yeast Hortaea werneckii: insights from long-read sequencing.</title>
        <authorList>
            <person name="Sinha S."/>
            <person name="Flibotte S."/>
            <person name="Neira M."/>
            <person name="Lenassi M."/>
            <person name="Gostincar C."/>
            <person name="Stajich J.E."/>
            <person name="Nislow C.E."/>
        </authorList>
    </citation>
    <scope>NUCLEOTIDE SEQUENCE [LARGE SCALE GENOMIC DNA]</scope>
    <source>
        <strain evidence="2 3">EXF-2000</strain>
    </source>
</reference>
<organism evidence="2 3">
    <name type="scientific">Hortaea werneckii EXF-2000</name>
    <dbReference type="NCBI Taxonomy" id="1157616"/>
    <lineage>
        <taxon>Eukaryota</taxon>
        <taxon>Fungi</taxon>
        <taxon>Dikarya</taxon>
        <taxon>Ascomycota</taxon>
        <taxon>Pezizomycotina</taxon>
        <taxon>Dothideomycetes</taxon>
        <taxon>Dothideomycetidae</taxon>
        <taxon>Mycosphaerellales</taxon>
        <taxon>Teratosphaeriaceae</taxon>
        <taxon>Hortaea</taxon>
    </lineage>
</organism>
<feature type="signal peptide" evidence="1">
    <location>
        <begin position="1"/>
        <end position="17"/>
    </location>
</feature>
<proteinExistence type="predicted"/>
<accession>A0A1Z5SMT6</accession>
<dbReference type="Proteomes" id="UP000194280">
    <property type="component" value="Unassembled WGS sequence"/>
</dbReference>
<evidence type="ECO:0000313" key="3">
    <source>
        <dbReference type="Proteomes" id="UP000194280"/>
    </source>
</evidence>